<dbReference type="EMBL" id="DQHO01000027">
    <property type="protein sequence ID" value="HCS93882.1"/>
    <property type="molecule type" value="Genomic_DNA"/>
</dbReference>
<sequence length="281" mass="32226">MTEYVAIAKEALDEQLDPLLKQTLPCRPETIKQIVVAKNKTQIGYGVTWENRYHPYCDEIFIYVVPDFRREHIGSEIIDRLKKEVTQPLMRSVDADNKAAVGFLRAHGFALKRRCWEYDVTPEQIPDLSDADKLPLVSWADLSPDELVTVKNALLEHYRSTHESVSPMNADMTKEEWFNVMLDHLDMTYSYVYSHDDLTTFVTTYDTTDKKKLEIGYVNFKEDEEAFGVFVTTIMGHLKNRFESFGLEIDSTDAAAMVLLELYPPVAVVTFDAYVAAKSSQ</sequence>
<reference evidence="2 3" key="1">
    <citation type="journal article" date="2018" name="Nat. Biotechnol.">
        <title>A standardized bacterial taxonomy based on genome phylogeny substantially revises the tree of life.</title>
        <authorList>
            <person name="Parks D.H."/>
            <person name="Chuvochina M."/>
            <person name="Waite D.W."/>
            <person name="Rinke C."/>
            <person name="Skarshewski A."/>
            <person name="Chaumeil P.A."/>
            <person name="Hugenholtz P."/>
        </authorList>
    </citation>
    <scope>NUCLEOTIDE SEQUENCE [LARGE SCALE GENOMIC DNA]</scope>
    <source>
        <strain evidence="2">UBA11306</strain>
    </source>
</reference>
<dbReference type="PROSITE" id="PS51186">
    <property type="entry name" value="GNAT"/>
    <property type="match status" value="1"/>
</dbReference>
<dbReference type="Proteomes" id="UP000262195">
    <property type="component" value="Unassembled WGS sequence"/>
</dbReference>
<dbReference type="InterPro" id="IPR016181">
    <property type="entry name" value="Acyl_CoA_acyltransferase"/>
</dbReference>
<dbReference type="SUPFAM" id="SSF55729">
    <property type="entry name" value="Acyl-CoA N-acyltransferases (Nat)"/>
    <property type="match status" value="1"/>
</dbReference>
<evidence type="ECO:0000313" key="2">
    <source>
        <dbReference type="EMBL" id="HCS93882.1"/>
    </source>
</evidence>
<protein>
    <submittedName>
        <fullName evidence="2">N-acetyltransferase</fullName>
    </submittedName>
</protein>
<dbReference type="STRING" id="1121105.GCA_000421665_00374"/>
<dbReference type="InterPro" id="IPR000182">
    <property type="entry name" value="GNAT_dom"/>
</dbReference>
<dbReference type="RefSeq" id="WP_022795669.1">
    <property type="nucleotide sequence ID" value="NZ_JBQEAI010000034.1"/>
</dbReference>
<dbReference type="CDD" id="cd04301">
    <property type="entry name" value="NAT_SF"/>
    <property type="match status" value="1"/>
</dbReference>
<keyword evidence="2" id="KW-0808">Transferase</keyword>
<proteinExistence type="predicted"/>
<name>A0A3D4S5Y6_9ENTE</name>
<accession>A0A3D4S5Y6</accession>
<evidence type="ECO:0000313" key="3">
    <source>
        <dbReference type="Proteomes" id="UP000262195"/>
    </source>
</evidence>
<organism evidence="2 3">
    <name type="scientific">Bavariicoccus seileri</name>
    <dbReference type="NCBI Taxonomy" id="549685"/>
    <lineage>
        <taxon>Bacteria</taxon>
        <taxon>Bacillati</taxon>
        <taxon>Bacillota</taxon>
        <taxon>Bacilli</taxon>
        <taxon>Lactobacillales</taxon>
        <taxon>Enterococcaceae</taxon>
        <taxon>Bavariicoccus</taxon>
    </lineage>
</organism>
<comment type="caution">
    <text evidence="2">The sequence shown here is derived from an EMBL/GenBank/DDBJ whole genome shotgun (WGS) entry which is preliminary data.</text>
</comment>
<evidence type="ECO:0000259" key="1">
    <source>
        <dbReference type="PROSITE" id="PS51186"/>
    </source>
</evidence>
<dbReference type="Gene3D" id="3.40.630.30">
    <property type="match status" value="1"/>
</dbReference>
<feature type="domain" description="N-acetyltransferase" evidence="1">
    <location>
        <begin position="1"/>
        <end position="135"/>
    </location>
</feature>
<dbReference type="AlphaFoldDB" id="A0A3D4S5Y6"/>
<dbReference type="Pfam" id="PF00583">
    <property type="entry name" value="Acetyltransf_1"/>
    <property type="match status" value="1"/>
</dbReference>
<dbReference type="GO" id="GO:0016747">
    <property type="term" value="F:acyltransferase activity, transferring groups other than amino-acyl groups"/>
    <property type="evidence" value="ECO:0007669"/>
    <property type="project" value="InterPro"/>
</dbReference>
<gene>
    <name evidence="2" type="ORF">DIW15_04150</name>
</gene>